<keyword evidence="5" id="KW-1133">Transmembrane helix</keyword>
<dbReference type="Proteomes" id="UP000615446">
    <property type="component" value="Unassembled WGS sequence"/>
</dbReference>
<dbReference type="Pfam" id="PF13193">
    <property type="entry name" value="AMP-binding_C"/>
    <property type="match status" value="1"/>
</dbReference>
<name>A0A2Z6Q4Q5_9GLOM</name>
<keyword evidence="5" id="KW-0812">Transmembrane</keyword>
<dbReference type="SUPFAM" id="SSF56801">
    <property type="entry name" value="Acetyl-CoA synthetase-like"/>
    <property type="match status" value="1"/>
</dbReference>
<keyword evidence="5" id="KW-0472">Membrane</keyword>
<dbReference type="Gene3D" id="3.40.50.12780">
    <property type="entry name" value="N-terminal domain of ligase-like"/>
    <property type="match status" value="1"/>
</dbReference>
<dbReference type="FunFam" id="3.40.50.12780:FF:000003">
    <property type="entry name" value="Long-chain-fatty-acid--CoA ligase FadD"/>
    <property type="match status" value="1"/>
</dbReference>
<dbReference type="Pfam" id="PF00501">
    <property type="entry name" value="AMP-binding"/>
    <property type="match status" value="1"/>
</dbReference>
<evidence type="ECO:0000256" key="1">
    <source>
        <dbReference type="ARBA" id="ARBA00006432"/>
    </source>
</evidence>
<reference evidence="8 10" key="1">
    <citation type="submission" date="2017-11" db="EMBL/GenBank/DDBJ databases">
        <title>The genome of Rhizophagus clarus HR1 reveals common genetic basis of auxotrophy among arbuscular mycorrhizal fungi.</title>
        <authorList>
            <person name="Kobayashi Y."/>
        </authorList>
    </citation>
    <scope>NUCLEOTIDE SEQUENCE [LARGE SCALE GENOMIC DNA]</scope>
    <source>
        <strain evidence="8 10">HR1</strain>
    </source>
</reference>
<dbReference type="GO" id="GO:0016405">
    <property type="term" value="F:CoA-ligase activity"/>
    <property type="evidence" value="ECO:0007669"/>
    <property type="project" value="TreeGrafter"/>
</dbReference>
<keyword evidence="10" id="KW-1185">Reference proteome</keyword>
<evidence type="ECO:0000313" key="10">
    <source>
        <dbReference type="Proteomes" id="UP000247702"/>
    </source>
</evidence>
<evidence type="ECO:0000313" key="8">
    <source>
        <dbReference type="EMBL" id="GBB84435.1"/>
    </source>
</evidence>
<evidence type="ECO:0000256" key="3">
    <source>
        <dbReference type="ARBA" id="ARBA00022741"/>
    </source>
</evidence>
<comment type="caution">
    <text evidence="8">The sequence shown here is derived from an EMBL/GenBank/DDBJ whole genome shotgun (WGS) entry which is preliminary data.</text>
</comment>
<dbReference type="EMBL" id="BLAL01000089">
    <property type="protein sequence ID" value="GES85184.1"/>
    <property type="molecule type" value="Genomic_DNA"/>
</dbReference>
<keyword evidence="2" id="KW-0436">Ligase</keyword>
<feature type="domain" description="AMP-binding enzyme C-terminal" evidence="7">
    <location>
        <begin position="440"/>
        <end position="520"/>
    </location>
</feature>
<organism evidence="8 10">
    <name type="scientific">Rhizophagus clarus</name>
    <dbReference type="NCBI Taxonomy" id="94130"/>
    <lineage>
        <taxon>Eukaryota</taxon>
        <taxon>Fungi</taxon>
        <taxon>Fungi incertae sedis</taxon>
        <taxon>Mucoromycota</taxon>
        <taxon>Glomeromycotina</taxon>
        <taxon>Glomeromycetes</taxon>
        <taxon>Glomerales</taxon>
        <taxon>Glomeraceae</taxon>
        <taxon>Rhizophagus</taxon>
    </lineage>
</organism>
<dbReference type="PANTHER" id="PTHR24096:SF149">
    <property type="entry name" value="AMP-BINDING DOMAIN-CONTAINING PROTEIN-RELATED"/>
    <property type="match status" value="1"/>
</dbReference>
<evidence type="ECO:0000313" key="9">
    <source>
        <dbReference type="EMBL" id="GES85184.1"/>
    </source>
</evidence>
<dbReference type="InterPro" id="IPR042099">
    <property type="entry name" value="ANL_N_sf"/>
</dbReference>
<comment type="similarity">
    <text evidence="1">Belongs to the ATP-dependent AMP-binding enzyme family.</text>
</comment>
<evidence type="ECO:0000256" key="2">
    <source>
        <dbReference type="ARBA" id="ARBA00022598"/>
    </source>
</evidence>
<dbReference type="GO" id="GO:0005524">
    <property type="term" value="F:ATP binding"/>
    <property type="evidence" value="ECO:0007669"/>
    <property type="project" value="UniProtKB-KW"/>
</dbReference>
<evidence type="ECO:0000256" key="4">
    <source>
        <dbReference type="ARBA" id="ARBA00022840"/>
    </source>
</evidence>
<feature type="transmembrane region" description="Helical" evidence="5">
    <location>
        <begin position="223"/>
        <end position="247"/>
    </location>
</feature>
<dbReference type="EMBL" id="BEXD01000114">
    <property type="protein sequence ID" value="GBB84435.1"/>
    <property type="molecule type" value="Genomic_DNA"/>
</dbReference>
<dbReference type="Proteomes" id="UP000247702">
    <property type="component" value="Unassembled WGS sequence"/>
</dbReference>
<dbReference type="InterPro" id="IPR000873">
    <property type="entry name" value="AMP-dep_synth/lig_dom"/>
</dbReference>
<dbReference type="PANTHER" id="PTHR24096">
    <property type="entry name" value="LONG-CHAIN-FATTY-ACID--COA LIGASE"/>
    <property type="match status" value="1"/>
</dbReference>
<accession>A0A2Z6Q4Q5</accession>
<dbReference type="AlphaFoldDB" id="A0A2Z6Q4Q5"/>
<evidence type="ECO:0000256" key="5">
    <source>
        <dbReference type="SAM" id="Phobius"/>
    </source>
</evidence>
<evidence type="ECO:0000259" key="7">
    <source>
        <dbReference type="Pfam" id="PF13193"/>
    </source>
</evidence>
<keyword evidence="3" id="KW-0547">Nucleotide-binding</keyword>
<reference evidence="9" key="2">
    <citation type="submission" date="2019-10" db="EMBL/GenBank/DDBJ databases">
        <title>Conservation and host-specific expression of non-tandemly repeated heterogenous ribosome RNA gene in arbuscular mycorrhizal fungi.</title>
        <authorList>
            <person name="Maeda T."/>
            <person name="Kobayashi Y."/>
            <person name="Nakagawa T."/>
            <person name="Ezawa T."/>
            <person name="Yamaguchi K."/>
            <person name="Bino T."/>
            <person name="Nishimoto Y."/>
            <person name="Shigenobu S."/>
            <person name="Kawaguchi M."/>
        </authorList>
    </citation>
    <scope>NUCLEOTIDE SEQUENCE</scope>
    <source>
        <strain evidence="9">HR1</strain>
    </source>
</reference>
<gene>
    <name evidence="9" type="ORF">RCL2_001227100</name>
    <name evidence="8" type="ORF">RclHR1_01100027</name>
</gene>
<keyword evidence="4" id="KW-0067">ATP-binding</keyword>
<dbReference type="CDD" id="cd05911">
    <property type="entry name" value="Firefly_Luc_like"/>
    <property type="match status" value="1"/>
</dbReference>
<dbReference type="InterPro" id="IPR025110">
    <property type="entry name" value="AMP-bd_C"/>
</dbReference>
<evidence type="ECO:0000259" key="6">
    <source>
        <dbReference type="Pfam" id="PF00501"/>
    </source>
</evidence>
<proteinExistence type="inferred from homology"/>
<dbReference type="FunFam" id="3.30.300.30:FF:000007">
    <property type="entry name" value="4-coumarate--CoA ligase 2"/>
    <property type="match status" value="1"/>
</dbReference>
<sequence length="531" mass="59248">MVIFRSKLPDIEIPSVGIYQFIFSEEKNVPEDKVMFIDGLTDQRLTFGELKSNSKKFAAGLQDKINFKRGDVLSIISPNQVDYATIIFGTIAAGGVVSPANPTYTVNEYTYQLKDSGSSVIVAHPLSLQVAIKAAAAAKIPESNIFLFGDENIYEYLPYKSLFGDREAIPVEYTPEEAKTTTAYLCYSSGTSGKQKGVETTHLNVISNVLQISKIEIDTSSDMVYIGILPFYHIYALTITMHLIIYFRATCIVIPKFDFEAFCRIIQDYKVNIAHIVPPIILALVKNHKAREYDFSSLQLVISGAAPLSKELSESFYNEFKIKIKQGYGLTETSPVTHLCFTHEIIPGSCGLLLPNIECKLVNENNQEVGINTPGELCFRGPNIMKGYLNNKKANDEVFDEDGFFHTGDIAKVDENGFFYIVDRVKELIKYKGYQVAPAELEAILTSHPAVSDAAVIGVYSEKDATEYPVAYVVTKQKNQCTDEFSEEIKNFVASRVAPHKKLRGGIIYIDEIPKSAAGKILRRQLRKNHL</sequence>
<feature type="domain" description="AMP-dependent synthetase/ligase" evidence="6">
    <location>
        <begin position="29"/>
        <end position="389"/>
    </location>
</feature>
<dbReference type="STRING" id="94130.A0A2Z6Q4Q5"/>
<dbReference type="OrthoDB" id="1898221at2759"/>
<protein>
    <submittedName>
        <fullName evidence="9">Acetyl-CoA synthetase-like protein</fullName>
    </submittedName>
</protein>
<dbReference type="Gene3D" id="3.30.300.30">
    <property type="match status" value="1"/>
</dbReference>
<dbReference type="InterPro" id="IPR045851">
    <property type="entry name" value="AMP-bd_C_sf"/>
</dbReference>